<dbReference type="OMA" id="AKHTEDI"/>
<feature type="coiled-coil region" evidence="3">
    <location>
        <begin position="1480"/>
        <end position="1507"/>
    </location>
</feature>
<dbReference type="Gramene" id="KZM83110">
    <property type="protein sequence ID" value="KZM83110"/>
    <property type="gene ID" value="DCAR_030679"/>
</dbReference>
<dbReference type="OrthoDB" id="10255522at2759"/>
<dbReference type="PANTHER" id="PTHR32258">
    <property type="entry name" value="PROTEIN NETWORKED 4A"/>
    <property type="match status" value="1"/>
</dbReference>
<dbReference type="InterPro" id="IPR051861">
    <property type="entry name" value="NET_actin-binding_domain"/>
</dbReference>
<reference evidence="6" key="1">
    <citation type="journal article" date="2016" name="Nat. Genet.">
        <title>A high-quality carrot genome assembly provides new insights into carotenoid accumulation and asterid genome evolution.</title>
        <authorList>
            <person name="Iorizzo M."/>
            <person name="Ellison S."/>
            <person name="Senalik D."/>
            <person name="Zeng P."/>
            <person name="Satapoomin P."/>
            <person name="Huang J."/>
            <person name="Bowman M."/>
            <person name="Iovene M."/>
            <person name="Sanseverino W."/>
            <person name="Cavagnaro P."/>
            <person name="Yildiz M."/>
            <person name="Macko-Podgorni A."/>
            <person name="Moranska E."/>
            <person name="Grzebelus E."/>
            <person name="Grzebelus D."/>
            <person name="Ashrafi H."/>
            <person name="Zheng Z."/>
            <person name="Cheng S."/>
            <person name="Spooner D."/>
            <person name="Van Deynze A."/>
            <person name="Simon P."/>
        </authorList>
    </citation>
    <scope>NUCLEOTIDE SEQUENCE [LARGE SCALE GENOMIC DNA]</scope>
    <source>
        <tissue evidence="6">Leaf</tissue>
    </source>
</reference>
<dbReference type="STRING" id="79200.A0A175YIP8"/>
<evidence type="ECO:0000313" key="8">
    <source>
        <dbReference type="Proteomes" id="UP000077755"/>
    </source>
</evidence>
<organism evidence="6">
    <name type="scientific">Daucus carota subsp. sativus</name>
    <name type="common">Carrot</name>
    <dbReference type="NCBI Taxonomy" id="79200"/>
    <lineage>
        <taxon>Eukaryota</taxon>
        <taxon>Viridiplantae</taxon>
        <taxon>Streptophyta</taxon>
        <taxon>Embryophyta</taxon>
        <taxon>Tracheophyta</taxon>
        <taxon>Spermatophyta</taxon>
        <taxon>Magnoliopsida</taxon>
        <taxon>eudicotyledons</taxon>
        <taxon>Gunneridae</taxon>
        <taxon>Pentapetalae</taxon>
        <taxon>asterids</taxon>
        <taxon>campanulids</taxon>
        <taxon>Apiales</taxon>
        <taxon>Apiaceae</taxon>
        <taxon>Apioideae</taxon>
        <taxon>Scandiceae</taxon>
        <taxon>Daucinae</taxon>
        <taxon>Daucus</taxon>
        <taxon>Daucus sect. Daucus</taxon>
    </lineage>
</organism>
<dbReference type="Pfam" id="PF07765">
    <property type="entry name" value="KIP1"/>
    <property type="match status" value="1"/>
</dbReference>
<comment type="similarity">
    <text evidence="2">Belongs to the NET family.</text>
</comment>
<feature type="coiled-coil region" evidence="3">
    <location>
        <begin position="1276"/>
        <end position="1303"/>
    </location>
</feature>
<feature type="coiled-coil region" evidence="3">
    <location>
        <begin position="756"/>
        <end position="846"/>
    </location>
</feature>
<evidence type="ECO:0000256" key="4">
    <source>
        <dbReference type="SAM" id="MobiDB-lite"/>
    </source>
</evidence>
<dbReference type="Proteomes" id="UP000077755">
    <property type="component" value="Chromosome 9"/>
</dbReference>
<evidence type="ECO:0000259" key="5">
    <source>
        <dbReference type="PROSITE" id="PS51774"/>
    </source>
</evidence>
<accession>A0A175YIP8</accession>
<dbReference type="KEGG" id="dcr:108202639"/>
<dbReference type="PROSITE" id="PS51774">
    <property type="entry name" value="NAB"/>
    <property type="match status" value="1"/>
</dbReference>
<evidence type="ECO:0000256" key="3">
    <source>
        <dbReference type="SAM" id="Coils"/>
    </source>
</evidence>
<dbReference type="PANTHER" id="PTHR32258:SF6">
    <property type="entry name" value="PROTEIN NETWORKED 1A"/>
    <property type="match status" value="1"/>
</dbReference>
<feature type="coiled-coil region" evidence="3">
    <location>
        <begin position="382"/>
        <end position="465"/>
    </location>
</feature>
<dbReference type="EMBL" id="LNRQ01000009">
    <property type="protein sequence ID" value="KZM83110.1"/>
    <property type="molecule type" value="Genomic_DNA"/>
</dbReference>
<dbReference type="GO" id="GO:0005886">
    <property type="term" value="C:plasma membrane"/>
    <property type="evidence" value="ECO:0007669"/>
    <property type="project" value="TreeGrafter"/>
</dbReference>
<keyword evidence="1 3" id="KW-0175">Coiled coil</keyword>
<name>A0A175YIP8_DAUCS</name>
<keyword evidence="8" id="KW-1185">Reference proteome</keyword>
<feature type="coiled-coil region" evidence="3">
    <location>
        <begin position="228"/>
        <end position="332"/>
    </location>
</feature>
<dbReference type="EMBL" id="CP093351">
    <property type="protein sequence ID" value="WOH16099.1"/>
    <property type="molecule type" value="Genomic_DNA"/>
</dbReference>
<feature type="region of interest" description="Disordered" evidence="4">
    <location>
        <begin position="201"/>
        <end position="228"/>
    </location>
</feature>
<evidence type="ECO:0000256" key="2">
    <source>
        <dbReference type="ARBA" id="ARBA00038006"/>
    </source>
</evidence>
<feature type="coiled-coil region" evidence="3">
    <location>
        <begin position="1388"/>
        <end position="1422"/>
    </location>
</feature>
<evidence type="ECO:0000313" key="6">
    <source>
        <dbReference type="EMBL" id="KZM83110.1"/>
    </source>
</evidence>
<feature type="coiled-coil region" evidence="3">
    <location>
        <begin position="1647"/>
        <end position="1674"/>
    </location>
</feature>
<protein>
    <recommendedName>
        <fullName evidence="5">NAB domain-containing protein</fullName>
    </recommendedName>
</protein>
<feature type="coiled-coil region" evidence="3">
    <location>
        <begin position="1178"/>
        <end position="1212"/>
    </location>
</feature>
<dbReference type="GO" id="GO:0051015">
    <property type="term" value="F:actin filament binding"/>
    <property type="evidence" value="ECO:0007669"/>
    <property type="project" value="TreeGrafter"/>
</dbReference>
<proteinExistence type="inferred from homology"/>
<gene>
    <name evidence="6" type="ORF">DCAR_030679</name>
    <name evidence="7" type="ORF">DCAR_0935648</name>
</gene>
<evidence type="ECO:0000256" key="1">
    <source>
        <dbReference type="ARBA" id="ARBA00023054"/>
    </source>
</evidence>
<dbReference type="InterPro" id="IPR011684">
    <property type="entry name" value="NAB"/>
</dbReference>
<reference evidence="7" key="2">
    <citation type="submission" date="2022-03" db="EMBL/GenBank/DDBJ databases">
        <title>Draft title - Genomic analysis of global carrot germplasm unveils the trajectory of domestication and the origin of high carotenoid orange carrot.</title>
        <authorList>
            <person name="Iorizzo M."/>
            <person name="Ellison S."/>
            <person name="Senalik D."/>
            <person name="Macko-Podgorni A."/>
            <person name="Grzebelus D."/>
            <person name="Bostan H."/>
            <person name="Rolling W."/>
            <person name="Curaba J."/>
            <person name="Simon P."/>
        </authorList>
    </citation>
    <scope>NUCLEOTIDE SEQUENCE</scope>
    <source>
        <tissue evidence="7">Leaf</tissue>
    </source>
</reference>
<evidence type="ECO:0000313" key="7">
    <source>
        <dbReference type="EMBL" id="WOH16099.1"/>
    </source>
</evidence>
<feature type="domain" description="NAB" evidence="5">
    <location>
        <begin position="14"/>
        <end position="94"/>
    </location>
</feature>
<sequence length="1792" mass="204620">MSTALLHSESRRLYSWWWDSHISPKNSKWLQENLTDMDAKVKAMIKLIEEDADSFARRAEMYYKKRPELMKLVEEFYRAYRALAERYDHATGELRQAHRTMTEAFPNQVPFVLADDSPSGSAHVPEPHTPEMPHPIRALFGPDDLHKGAVGLSASDLHSVKSGSSFGDCDAGINKKGLKQLYEMFGSGEILPHKMKFAEGPGRKGVGNHGIGEKEENLHDDSQESEENQNLKIKIISESDRASKAENEVQNLKKVLNDTLAEKEDVLSLYQQSLEKLSSLEGELTCAEKDSRRLKEEASKAESELFQFKEAIVKLEAEKDAVLIENKNYLEKISSLEVMVSHASEDVKGLDERTFKAELEAQYFKSELAKLESAKEVSLLQYKQCLEKISDLEKKVFLAEEDARRLTRQAERAQTEVEQLKTTLAEVTAEKESTALKYNLSLEKVSALESKISSAEEEVRCLSNEIVLGATKLSLAEGKSDLLEKSNQTLRLEADNLVKTIASKDKELSERHAELEKLQVCIQDEHMRYVQVQGSLHSLQNMYSQSQEEQRSLALKLKDGLQVLKEMEMCKNGLEEEVQKYKDENQSLNELNSTSAISIADLHNEISGLTMLKERLEEEVTSQLGQSKSLLEEICRLKEEIARLNMSYQTLIKELELVGLSPECVVTSVNNLQDENLELRQIHENDKDEKETLFKRLANMQELLVKNASLESLLSDVNGKLEGSHQKAFELQESCNILHAEKSELAAEKALILSQLQVITENMQNLLERNTLLENSLSSANVEIEGLRTKAKSLEDLCQLVGNERDNLVAERSALAVQLETVGQRLDSMERKFTEFEEKYSGLEKEKDSTHSQLEDLRVSFRIEKEERASLLHWRESHLASLENHIHLLQEECRCRNKEYQEELDKGVISQFEIFMLQKFVKDMEEKNCMLWTECQKHIDASKYAETLITELENENLEQQMEGDLLVVEIEKLRLGIYQIFKALEDVPDNGTDEKVKNEQICVHHILEDVANMKLSLAQSNDDKQQLVVENSVLLSLLQQLKLEGLEVMSEKNNLGQALKRMTEKFFVVQSERQDLLEMNSQLRTELSMEKHHSDLLITDVESLHVKQTCMECAYLELQEEYSQALEDNRTMLKKFSVLKEEKLIVEKENNTILLEMLTSDCISTIYEGFKSEDAEELKALIEDLNNLHGVHDELEKEASALREKLDINATENLRMQNVVEKVEMELSGVKYQNCRLKQEISSGADLLSHREKQLSDAEQKIMITENLNSELCRSLEELKKVYKETEIAKENLEVQILQLSHNNMSQHEEIQVLLEVKGELEAKLCKLNEQIVERRIREENLNSELQERHKEFELYDAEASTFYFDLQVSATREVLVEEKVHELTGVCETLQSESASKTEVIEQMKERVNSMEREIGGLKAQLLAYAPAISSLKDDIKSLEQSTLSWGKHVGAVNQSPKDVEMEAPTHGKGAIDVQQYPMQDGLSDLQMLRNRIKEVEKAVVEQMNKNEIHMKDIPLDHVSDRSPYGGSRRGTSSADDQMLVLWETDDADHTDINQKEVYKTFGDNIVYDHSEDAQNRNTHPSSASEMEKELGVDKLLVSTSKSKPDFGGNHKKILERLGSDGQKLATIQLTVQDLRRKLETNKKSKKAKNVDLETVEEQLQEVEETTVQLFNLNGQMTRKIEEILFYADGKSSTELEEAVSVQKKRVAEQVRKGSEKIGRLQLEVQKIQYVLIKLDDEKNSKGKNQASKSKSRTTIILRDFILHRGKRSSGRRKKGRFCGCFKPSVGEVNI</sequence>
<feature type="coiled-coil region" evidence="3">
    <location>
        <begin position="564"/>
        <end position="633"/>
    </location>
</feature>
<feature type="compositionally biased region" description="Basic and acidic residues" evidence="4">
    <location>
        <begin position="211"/>
        <end position="222"/>
    </location>
</feature>